<keyword evidence="2" id="KW-1185">Reference proteome</keyword>
<evidence type="ECO:0000313" key="2">
    <source>
        <dbReference type="Proteomes" id="UP001221898"/>
    </source>
</evidence>
<name>A0AAD7SFK3_9TELE</name>
<proteinExistence type="predicted"/>
<dbReference type="AlphaFoldDB" id="A0AAD7SFK3"/>
<dbReference type="EMBL" id="JAINUG010000076">
    <property type="protein sequence ID" value="KAJ8400506.1"/>
    <property type="molecule type" value="Genomic_DNA"/>
</dbReference>
<protein>
    <submittedName>
        <fullName evidence="1">Uncharacterized protein</fullName>
    </submittedName>
</protein>
<organism evidence="1 2">
    <name type="scientific">Aldrovandia affinis</name>
    <dbReference type="NCBI Taxonomy" id="143900"/>
    <lineage>
        <taxon>Eukaryota</taxon>
        <taxon>Metazoa</taxon>
        <taxon>Chordata</taxon>
        <taxon>Craniata</taxon>
        <taxon>Vertebrata</taxon>
        <taxon>Euteleostomi</taxon>
        <taxon>Actinopterygii</taxon>
        <taxon>Neopterygii</taxon>
        <taxon>Teleostei</taxon>
        <taxon>Notacanthiformes</taxon>
        <taxon>Halosauridae</taxon>
        <taxon>Aldrovandia</taxon>
    </lineage>
</organism>
<evidence type="ECO:0000313" key="1">
    <source>
        <dbReference type="EMBL" id="KAJ8400506.1"/>
    </source>
</evidence>
<sequence length="69" mass="7088">MGQREIQGGEAASEGMCVCALGKASPCPCTSACGAAPRQPRIVALPPSPDPVGHLPYLSGAGIWRAERR</sequence>
<comment type="caution">
    <text evidence="1">The sequence shown here is derived from an EMBL/GenBank/DDBJ whole genome shotgun (WGS) entry which is preliminary data.</text>
</comment>
<dbReference type="Proteomes" id="UP001221898">
    <property type="component" value="Unassembled WGS sequence"/>
</dbReference>
<gene>
    <name evidence="1" type="ORF">AAFF_G00396300</name>
</gene>
<reference evidence="1" key="1">
    <citation type="journal article" date="2023" name="Science">
        <title>Genome structures resolve the early diversification of teleost fishes.</title>
        <authorList>
            <person name="Parey E."/>
            <person name="Louis A."/>
            <person name="Montfort J."/>
            <person name="Bouchez O."/>
            <person name="Roques C."/>
            <person name="Iampietro C."/>
            <person name="Lluch J."/>
            <person name="Castinel A."/>
            <person name="Donnadieu C."/>
            <person name="Desvignes T."/>
            <person name="Floi Bucao C."/>
            <person name="Jouanno E."/>
            <person name="Wen M."/>
            <person name="Mejri S."/>
            <person name="Dirks R."/>
            <person name="Jansen H."/>
            <person name="Henkel C."/>
            <person name="Chen W.J."/>
            <person name="Zahm M."/>
            <person name="Cabau C."/>
            <person name="Klopp C."/>
            <person name="Thompson A.W."/>
            <person name="Robinson-Rechavi M."/>
            <person name="Braasch I."/>
            <person name="Lecointre G."/>
            <person name="Bobe J."/>
            <person name="Postlethwait J.H."/>
            <person name="Berthelot C."/>
            <person name="Roest Crollius H."/>
            <person name="Guiguen Y."/>
        </authorList>
    </citation>
    <scope>NUCLEOTIDE SEQUENCE</scope>
    <source>
        <strain evidence="1">NC1722</strain>
    </source>
</reference>
<accession>A0AAD7SFK3</accession>